<feature type="region of interest" description="Disordered" evidence="12">
    <location>
        <begin position="82"/>
        <end position="133"/>
    </location>
</feature>
<feature type="active site" evidence="10">
    <location>
        <position position="182"/>
    </location>
</feature>
<dbReference type="SUPFAM" id="SSF50630">
    <property type="entry name" value="Acid proteases"/>
    <property type="match status" value="1"/>
</dbReference>
<keyword evidence="8" id="KW-0865">Zymogen</keyword>
<keyword evidence="5 13" id="KW-0732">Signal</keyword>
<feature type="domain" description="Peptidase A1" evidence="14">
    <location>
        <begin position="166"/>
        <end position="476"/>
    </location>
</feature>
<comment type="caution">
    <text evidence="15">The sequence shown here is derived from an EMBL/GenBank/DDBJ whole genome shotgun (WGS) entry which is preliminary data.</text>
</comment>
<dbReference type="FunFam" id="2.40.70.10:FF:000026">
    <property type="entry name" value="Endothiapepsin"/>
    <property type="match status" value="1"/>
</dbReference>
<reference evidence="15" key="1">
    <citation type="journal article" date="2020" name="bioRxiv">
        <title>Whole genome comparisons of ergot fungi reveals the divergence and evolution of species within the genus Claviceps are the result of varying mechanisms driving genome evolution and host range expansion.</title>
        <authorList>
            <person name="Wyka S.A."/>
            <person name="Mondo S.J."/>
            <person name="Liu M."/>
            <person name="Dettman J."/>
            <person name="Nalam V."/>
            <person name="Broders K.D."/>
        </authorList>
    </citation>
    <scope>NUCLEOTIDE SEQUENCE</scope>
    <source>
        <strain evidence="15">CCC 489</strain>
    </source>
</reference>
<dbReference type="InterPro" id="IPR033121">
    <property type="entry name" value="PEPTIDASE_A1"/>
</dbReference>
<feature type="signal peptide" evidence="13">
    <location>
        <begin position="1"/>
        <end position="22"/>
    </location>
</feature>
<dbReference type="Proteomes" id="UP000811619">
    <property type="component" value="Unassembled WGS sequence"/>
</dbReference>
<dbReference type="InterPro" id="IPR034163">
    <property type="entry name" value="Aspergillopepsin-like_cat_dom"/>
</dbReference>
<comment type="similarity">
    <text evidence="2 11">Belongs to the peptidase A1 family.</text>
</comment>
<evidence type="ECO:0000256" key="8">
    <source>
        <dbReference type="ARBA" id="ARBA00023145"/>
    </source>
</evidence>
<accession>A0A8K0J103</accession>
<dbReference type="Pfam" id="PF00026">
    <property type="entry name" value="Asp"/>
    <property type="match status" value="1"/>
</dbReference>
<evidence type="ECO:0000256" key="10">
    <source>
        <dbReference type="PIRSR" id="PIRSR601461-1"/>
    </source>
</evidence>
<feature type="compositionally biased region" description="Basic and acidic residues" evidence="12">
    <location>
        <begin position="106"/>
        <end position="118"/>
    </location>
</feature>
<feature type="chain" id="PRO_5035455604" description="Peptidase A1 domain-containing protein" evidence="13">
    <location>
        <begin position="23"/>
        <end position="479"/>
    </location>
</feature>
<evidence type="ECO:0000313" key="16">
    <source>
        <dbReference type="Proteomes" id="UP000811619"/>
    </source>
</evidence>
<dbReference type="PRINTS" id="PR00792">
    <property type="entry name" value="PEPSIN"/>
</dbReference>
<dbReference type="AlphaFoldDB" id="A0A8K0J103"/>
<comment type="subcellular location">
    <subcellularLocation>
        <location evidence="1">Secreted</location>
    </subcellularLocation>
</comment>
<gene>
    <name evidence="15" type="ORF">E4U42_000152</name>
</gene>
<evidence type="ECO:0000256" key="13">
    <source>
        <dbReference type="SAM" id="SignalP"/>
    </source>
</evidence>
<dbReference type="PANTHER" id="PTHR47966:SF23">
    <property type="entry name" value="ASPARTIC ENDOPEPTIDASE, PUTATIVE (AFU_ORTHOLOGUE AFUA_2G15950)-RELATED"/>
    <property type="match status" value="1"/>
</dbReference>
<evidence type="ECO:0000313" key="15">
    <source>
        <dbReference type="EMBL" id="KAG5915110.1"/>
    </source>
</evidence>
<dbReference type="GO" id="GO:0004190">
    <property type="term" value="F:aspartic-type endopeptidase activity"/>
    <property type="evidence" value="ECO:0007669"/>
    <property type="project" value="UniProtKB-KW"/>
</dbReference>
<keyword evidence="4 11" id="KW-0645">Protease</keyword>
<evidence type="ECO:0000259" key="14">
    <source>
        <dbReference type="PROSITE" id="PS51767"/>
    </source>
</evidence>
<evidence type="ECO:0000256" key="5">
    <source>
        <dbReference type="ARBA" id="ARBA00022729"/>
    </source>
</evidence>
<dbReference type="InterPro" id="IPR001461">
    <property type="entry name" value="Aspartic_peptidase_A1"/>
</dbReference>
<name>A0A8K0J103_9HYPO</name>
<dbReference type="OrthoDB" id="2747330at2759"/>
<evidence type="ECO:0000256" key="1">
    <source>
        <dbReference type="ARBA" id="ARBA00004613"/>
    </source>
</evidence>
<dbReference type="GO" id="GO:0005576">
    <property type="term" value="C:extracellular region"/>
    <property type="evidence" value="ECO:0007669"/>
    <property type="project" value="UniProtKB-SubCell"/>
</dbReference>
<dbReference type="InterPro" id="IPR021109">
    <property type="entry name" value="Peptidase_aspartic_dom_sf"/>
</dbReference>
<dbReference type="GO" id="GO:0006508">
    <property type="term" value="P:proteolysis"/>
    <property type="evidence" value="ECO:0007669"/>
    <property type="project" value="UniProtKB-KW"/>
</dbReference>
<evidence type="ECO:0000256" key="7">
    <source>
        <dbReference type="ARBA" id="ARBA00022801"/>
    </source>
</evidence>
<dbReference type="EMBL" id="SRPY01001024">
    <property type="protein sequence ID" value="KAG5915110.1"/>
    <property type="molecule type" value="Genomic_DNA"/>
</dbReference>
<keyword evidence="3" id="KW-0964">Secreted</keyword>
<evidence type="ECO:0000256" key="9">
    <source>
        <dbReference type="ARBA" id="ARBA00023180"/>
    </source>
</evidence>
<evidence type="ECO:0000256" key="12">
    <source>
        <dbReference type="SAM" id="MobiDB-lite"/>
    </source>
</evidence>
<evidence type="ECO:0000256" key="6">
    <source>
        <dbReference type="ARBA" id="ARBA00022750"/>
    </source>
</evidence>
<protein>
    <recommendedName>
        <fullName evidence="14">Peptidase A1 domain-containing protein</fullName>
    </recommendedName>
</protein>
<keyword evidence="7 11" id="KW-0378">Hydrolase</keyword>
<feature type="active site" evidence="10">
    <location>
        <position position="369"/>
    </location>
</feature>
<evidence type="ECO:0000256" key="3">
    <source>
        <dbReference type="ARBA" id="ARBA00022525"/>
    </source>
</evidence>
<evidence type="ECO:0000256" key="4">
    <source>
        <dbReference type="ARBA" id="ARBA00022670"/>
    </source>
</evidence>
<organism evidence="15 16">
    <name type="scientific">Claviceps africana</name>
    <dbReference type="NCBI Taxonomy" id="83212"/>
    <lineage>
        <taxon>Eukaryota</taxon>
        <taxon>Fungi</taxon>
        <taxon>Dikarya</taxon>
        <taxon>Ascomycota</taxon>
        <taxon>Pezizomycotina</taxon>
        <taxon>Sordariomycetes</taxon>
        <taxon>Hypocreomycetidae</taxon>
        <taxon>Hypocreales</taxon>
        <taxon>Clavicipitaceae</taxon>
        <taxon>Claviceps</taxon>
    </lineage>
</organism>
<sequence length="479" mass="51029">MRPPWLLVLSSALLSVVFPAVADLQKRSFAIERVRNPNFTGRNGPQALVKTYRKFNMALPQGLAEALEARRKKDAMAAAEQRGHWASRYTDRREPADDVSTGLRLGNEKENGNGDRNRLGHRIGNGQGRQARRRTGRLLASQNGNGTTGKQVGSVPAVSDRNEVEFLSPVTIGGQTLYLDLDTGSSDLWVMTTQLDPATTANHHVYNASRSATFRPLSGAAFRISYGDGSGAQGTVGIDVVDVGGASFAHQAIELATAVSPQFLRDQGNDGILGLAFSHINSVRPRPQRTFLDNIHSQLAEPVFTADLRKGAPGTYTFGRIDPSRFRGPLAWIPVNTTGGFWQFASECFAVGRDGEAQTSTPGGQAIVDTGTTLLLADAKVVDAYYAKVPGAWQDVIAGGYTFPCNAALPDLALDVGGVYTATVSGSDINFATVGQGICFGGVQATAPGQRAIYGDIFLKSQYVVFNAGNNSLGMAPHA</sequence>
<proteinExistence type="inferred from homology"/>
<dbReference type="PANTHER" id="PTHR47966">
    <property type="entry name" value="BETA-SITE APP-CLEAVING ENZYME, ISOFORM A-RELATED"/>
    <property type="match status" value="1"/>
</dbReference>
<keyword evidence="16" id="KW-1185">Reference proteome</keyword>
<dbReference type="PROSITE" id="PS51767">
    <property type="entry name" value="PEPTIDASE_A1"/>
    <property type="match status" value="1"/>
</dbReference>
<dbReference type="InterPro" id="IPR001969">
    <property type="entry name" value="Aspartic_peptidase_AS"/>
</dbReference>
<keyword evidence="6 11" id="KW-0064">Aspartyl protease</keyword>
<evidence type="ECO:0000256" key="2">
    <source>
        <dbReference type="ARBA" id="ARBA00007447"/>
    </source>
</evidence>
<dbReference type="CDD" id="cd06097">
    <property type="entry name" value="Aspergillopepsin_like"/>
    <property type="match status" value="1"/>
</dbReference>
<dbReference type="Gene3D" id="2.40.70.10">
    <property type="entry name" value="Acid Proteases"/>
    <property type="match status" value="2"/>
</dbReference>
<keyword evidence="9" id="KW-0325">Glycoprotein</keyword>
<dbReference type="PROSITE" id="PS00141">
    <property type="entry name" value="ASP_PROTEASE"/>
    <property type="match status" value="1"/>
</dbReference>
<evidence type="ECO:0000256" key="11">
    <source>
        <dbReference type="RuleBase" id="RU000454"/>
    </source>
</evidence>